<evidence type="ECO:0000256" key="2">
    <source>
        <dbReference type="ARBA" id="ARBA00007639"/>
    </source>
</evidence>
<dbReference type="KEGG" id="emp:EZMO1_0738"/>
<dbReference type="InterPro" id="IPR028082">
    <property type="entry name" value="Peripla_BP_I"/>
</dbReference>
<dbReference type="CDD" id="cd20005">
    <property type="entry name" value="PBP1_ABC_sugar_binding-like"/>
    <property type="match status" value="1"/>
</dbReference>
<dbReference type="PATRIC" id="fig|570277.3.peg.802"/>
<evidence type="ECO:0000256" key="1">
    <source>
        <dbReference type="ARBA" id="ARBA00004196"/>
    </source>
</evidence>
<accession>A0A142B891</accession>
<evidence type="ECO:0000313" key="7">
    <source>
        <dbReference type="Proteomes" id="UP000071065"/>
    </source>
</evidence>
<dbReference type="PANTHER" id="PTHR46847">
    <property type="entry name" value="D-ALLOSE-BINDING PERIPLASMIC PROTEIN-RELATED"/>
    <property type="match status" value="1"/>
</dbReference>
<evidence type="ECO:0000256" key="3">
    <source>
        <dbReference type="ARBA" id="ARBA00022729"/>
    </source>
</evidence>
<protein>
    <submittedName>
        <fullName evidence="6">Periplasmic binding protein/LacI transcriptional regulator</fullName>
    </submittedName>
</protein>
<dbReference type="Pfam" id="PF13407">
    <property type="entry name" value="Peripla_BP_4"/>
    <property type="match status" value="1"/>
</dbReference>
<dbReference type="RefSeq" id="WP_051790759.1">
    <property type="nucleotide sequence ID" value="NZ_CP013251.1"/>
</dbReference>
<dbReference type="SUPFAM" id="SSF53822">
    <property type="entry name" value="Periplasmic binding protein-like I"/>
    <property type="match status" value="1"/>
</dbReference>
<evidence type="ECO:0000256" key="4">
    <source>
        <dbReference type="SAM" id="SignalP"/>
    </source>
</evidence>
<dbReference type="AlphaFoldDB" id="A0A142B891"/>
<keyword evidence="3 4" id="KW-0732">Signal</keyword>
<feature type="chain" id="PRO_5007493133" evidence="4">
    <location>
        <begin position="26"/>
        <end position="318"/>
    </location>
</feature>
<dbReference type="Gene3D" id="3.40.50.2300">
    <property type="match status" value="2"/>
</dbReference>
<dbReference type="STRING" id="570277.EZMO1_0738"/>
<dbReference type="GO" id="GO:0030246">
    <property type="term" value="F:carbohydrate binding"/>
    <property type="evidence" value="ECO:0007669"/>
    <property type="project" value="UniProtKB-ARBA"/>
</dbReference>
<dbReference type="PANTHER" id="PTHR46847:SF1">
    <property type="entry name" value="D-ALLOSE-BINDING PERIPLASMIC PROTEIN-RELATED"/>
    <property type="match status" value="1"/>
</dbReference>
<dbReference type="EMBL" id="CP013251">
    <property type="protein sequence ID" value="AMO54967.1"/>
    <property type="molecule type" value="Genomic_DNA"/>
</dbReference>
<name>A0A142B891_9GAMM</name>
<gene>
    <name evidence="6" type="primary">rbsB</name>
    <name evidence="6" type="ORF">EZMO1_0738</name>
</gene>
<feature type="domain" description="Periplasmic binding protein" evidence="5">
    <location>
        <begin position="33"/>
        <end position="288"/>
    </location>
</feature>
<dbReference type="GO" id="GO:0055085">
    <property type="term" value="P:transmembrane transport"/>
    <property type="evidence" value="ECO:0007669"/>
    <property type="project" value="UniProtKB-ARBA"/>
</dbReference>
<dbReference type="InterPro" id="IPR025997">
    <property type="entry name" value="SBP_2_dom"/>
</dbReference>
<sequence length="318" mass="33735">MKLRALTASLFIAAGLMATPGHSYAKQDVYLPVVSKGFMHEFWQTVKMGSDSAAKELNVKTSFVGPSDETQIDQQIQLIENTLARRPNGLLIAALDANALIPSVERAHSQNIPIVTFDAGVNSDIPVSFVATNNKAAGAMAADALAQILDGKGKVAIVAHNAGTSSAINRIDGFVEQIKQQYPDIEVLSPLYSDGDPQRAMNQTMDVVRANPDLSAVYGTNEGSSMGVATAIQSQGLAGKIKVVGFDASDAIVNFVETGVMQGVIVQDAFQIGYMGMKVLHDALNGNEVEKVIDVPAVLVTDENINDEAIQKIIKPLG</sequence>
<dbReference type="GO" id="GO:0030313">
    <property type="term" value="C:cell envelope"/>
    <property type="evidence" value="ECO:0007669"/>
    <property type="project" value="UniProtKB-SubCell"/>
</dbReference>
<comment type="similarity">
    <text evidence="2">Belongs to the bacterial solute-binding protein 2 family.</text>
</comment>
<proteinExistence type="inferred from homology"/>
<comment type="subcellular location">
    <subcellularLocation>
        <location evidence="1">Cell envelope</location>
    </subcellularLocation>
</comment>
<evidence type="ECO:0000259" key="5">
    <source>
        <dbReference type="Pfam" id="PF13407"/>
    </source>
</evidence>
<evidence type="ECO:0000313" key="6">
    <source>
        <dbReference type="EMBL" id="AMO54967.1"/>
    </source>
</evidence>
<reference evidence="6 7" key="1">
    <citation type="journal article" date="2016" name="Front. Microbiol.">
        <title>Genomic Insight into the Host-Endosymbiont Relationship of Endozoicomonas montiporae CL-33(T) with its Coral Host.</title>
        <authorList>
            <person name="Ding J.-Y."/>
            <person name="Shiu J.-H."/>
            <person name="Chen W.-M."/>
            <person name="Chiang Y.-R."/>
            <person name="Tang S.-L."/>
        </authorList>
    </citation>
    <scope>NUCLEOTIDE SEQUENCE [LARGE SCALE GENOMIC DNA]</scope>
    <source>
        <strain evidence="6 7">CL-33</strain>
    </source>
</reference>
<dbReference type="Proteomes" id="UP000071065">
    <property type="component" value="Chromosome"/>
</dbReference>
<organism evidence="6 7">
    <name type="scientific">Endozoicomonas montiporae CL-33</name>
    <dbReference type="NCBI Taxonomy" id="570277"/>
    <lineage>
        <taxon>Bacteria</taxon>
        <taxon>Pseudomonadati</taxon>
        <taxon>Pseudomonadota</taxon>
        <taxon>Gammaproteobacteria</taxon>
        <taxon>Oceanospirillales</taxon>
        <taxon>Endozoicomonadaceae</taxon>
        <taxon>Endozoicomonas</taxon>
    </lineage>
</organism>
<feature type="signal peptide" evidence="4">
    <location>
        <begin position="1"/>
        <end position="25"/>
    </location>
</feature>